<evidence type="ECO:0000313" key="5">
    <source>
        <dbReference type="Proteomes" id="UP000015453"/>
    </source>
</evidence>
<evidence type="ECO:0000259" key="3">
    <source>
        <dbReference type="Pfam" id="PF00931"/>
    </source>
</evidence>
<dbReference type="AlphaFoldDB" id="S8EK57"/>
<proteinExistence type="predicted"/>
<name>S8EK57_9LAMI</name>
<organism evidence="4 5">
    <name type="scientific">Genlisea aurea</name>
    <dbReference type="NCBI Taxonomy" id="192259"/>
    <lineage>
        <taxon>Eukaryota</taxon>
        <taxon>Viridiplantae</taxon>
        <taxon>Streptophyta</taxon>
        <taxon>Embryophyta</taxon>
        <taxon>Tracheophyta</taxon>
        <taxon>Spermatophyta</taxon>
        <taxon>Magnoliopsida</taxon>
        <taxon>eudicotyledons</taxon>
        <taxon>Gunneridae</taxon>
        <taxon>Pentapetalae</taxon>
        <taxon>asterids</taxon>
        <taxon>lamiids</taxon>
        <taxon>Lamiales</taxon>
        <taxon>Lentibulariaceae</taxon>
        <taxon>Genlisea</taxon>
    </lineage>
</organism>
<sequence length="141" mass="15847">QFHISMILERVLEAILDEEDETASLQDLSVKVHHLLYRRRYVIIVDDIWSLDAWDGVKRFIPNDCNGSRVLLTTGDENVASYAAVSSTAIHHLGLMDEERSWRLLEQRLFGEGACCPPELVKLGETMAEGCKGLPLAIVVI</sequence>
<keyword evidence="1" id="KW-0433">Leucine-rich repeat</keyword>
<evidence type="ECO:0000256" key="1">
    <source>
        <dbReference type="ARBA" id="ARBA00022614"/>
    </source>
</evidence>
<dbReference type="PRINTS" id="PR00364">
    <property type="entry name" value="DISEASERSIST"/>
</dbReference>
<gene>
    <name evidence="4" type="ORF">M569_01781</name>
</gene>
<dbReference type="InterPro" id="IPR027417">
    <property type="entry name" value="P-loop_NTPase"/>
</dbReference>
<dbReference type="PANTHER" id="PTHR36766">
    <property type="entry name" value="PLANT BROAD-SPECTRUM MILDEW RESISTANCE PROTEIN RPW8"/>
    <property type="match status" value="1"/>
</dbReference>
<evidence type="ECO:0000313" key="4">
    <source>
        <dbReference type="EMBL" id="EPS72977.1"/>
    </source>
</evidence>
<dbReference type="Proteomes" id="UP000015453">
    <property type="component" value="Unassembled WGS sequence"/>
</dbReference>
<feature type="domain" description="NB-ARC" evidence="3">
    <location>
        <begin position="2"/>
        <end position="110"/>
    </location>
</feature>
<accession>S8EK57</accession>
<comment type="caution">
    <text evidence="4">The sequence shown here is derived from an EMBL/GenBank/DDBJ whole genome shotgun (WGS) entry which is preliminary data.</text>
</comment>
<dbReference type="OrthoDB" id="1749650at2759"/>
<dbReference type="SUPFAM" id="SSF52540">
    <property type="entry name" value="P-loop containing nucleoside triphosphate hydrolases"/>
    <property type="match status" value="1"/>
</dbReference>
<protein>
    <recommendedName>
        <fullName evidence="3">NB-ARC domain-containing protein</fullName>
    </recommendedName>
</protein>
<dbReference type="EMBL" id="AUSU01000616">
    <property type="protein sequence ID" value="EPS72977.1"/>
    <property type="molecule type" value="Genomic_DNA"/>
</dbReference>
<evidence type="ECO:0000256" key="2">
    <source>
        <dbReference type="ARBA" id="ARBA00022821"/>
    </source>
</evidence>
<dbReference type="InterPro" id="IPR042197">
    <property type="entry name" value="Apaf_helical"/>
</dbReference>
<dbReference type="PANTHER" id="PTHR36766:SF52">
    <property type="entry name" value="LATE BLIGHT RESISTANCE PROTEIN HOMOLOG R1B-8"/>
    <property type="match status" value="1"/>
</dbReference>
<keyword evidence="2" id="KW-0611">Plant defense</keyword>
<dbReference type="InterPro" id="IPR002182">
    <property type="entry name" value="NB-ARC"/>
</dbReference>
<feature type="non-terminal residue" evidence="4">
    <location>
        <position position="141"/>
    </location>
</feature>
<dbReference type="GO" id="GO:0043531">
    <property type="term" value="F:ADP binding"/>
    <property type="evidence" value="ECO:0007669"/>
    <property type="project" value="InterPro"/>
</dbReference>
<keyword evidence="5" id="KW-1185">Reference proteome</keyword>
<dbReference type="Pfam" id="PF00931">
    <property type="entry name" value="NB-ARC"/>
    <property type="match status" value="1"/>
</dbReference>
<dbReference type="GO" id="GO:0006952">
    <property type="term" value="P:defense response"/>
    <property type="evidence" value="ECO:0007669"/>
    <property type="project" value="UniProtKB-KW"/>
</dbReference>
<reference evidence="4 5" key="1">
    <citation type="journal article" date="2013" name="BMC Genomics">
        <title>The miniature genome of a carnivorous plant Genlisea aurea contains a low number of genes and short non-coding sequences.</title>
        <authorList>
            <person name="Leushkin E.V."/>
            <person name="Sutormin R.A."/>
            <person name="Nabieva E.R."/>
            <person name="Penin A.A."/>
            <person name="Kondrashov A.S."/>
            <person name="Logacheva M.D."/>
        </authorList>
    </citation>
    <scope>NUCLEOTIDE SEQUENCE [LARGE SCALE GENOMIC DNA]</scope>
</reference>
<dbReference type="Gene3D" id="3.40.50.300">
    <property type="entry name" value="P-loop containing nucleotide triphosphate hydrolases"/>
    <property type="match status" value="1"/>
</dbReference>
<dbReference type="Gene3D" id="1.10.8.430">
    <property type="entry name" value="Helical domain of apoptotic protease-activating factors"/>
    <property type="match status" value="1"/>
</dbReference>
<feature type="non-terminal residue" evidence="4">
    <location>
        <position position="1"/>
    </location>
</feature>